<reference evidence="3" key="1">
    <citation type="journal article" date="2017" name="bioRxiv">
        <title>Conservation of a gene cluster reveals novel cercosporin biosynthetic mechanisms and extends production to the genus Colletotrichum.</title>
        <authorList>
            <person name="de Jonge R."/>
            <person name="Ebert M.K."/>
            <person name="Huitt-Roehl C.R."/>
            <person name="Pal P."/>
            <person name="Suttle J.C."/>
            <person name="Spanner R.E."/>
            <person name="Neubauer J.D."/>
            <person name="Jurick W.M.II."/>
            <person name="Stott K.A."/>
            <person name="Secor G.A."/>
            <person name="Thomma B.P.H.J."/>
            <person name="Van de Peer Y."/>
            <person name="Townsend C.A."/>
            <person name="Bolton M.D."/>
        </authorList>
    </citation>
    <scope>NUCLEOTIDE SEQUENCE [LARGE SCALE GENOMIC DNA]</scope>
    <source>
        <strain evidence="3">CBS538.71</strain>
    </source>
</reference>
<feature type="compositionally biased region" description="Low complexity" evidence="1">
    <location>
        <begin position="1"/>
        <end position="30"/>
    </location>
</feature>
<accession>A0A2S6CEM0</accession>
<dbReference type="AlphaFoldDB" id="A0A2S6CEM0"/>
<dbReference type="Proteomes" id="UP000237631">
    <property type="component" value="Unassembled WGS sequence"/>
</dbReference>
<dbReference type="PANTHER" id="PTHR38049">
    <property type="entry name" value="RICIN B LECTIN DOMAIN-CONTAINING PROTEIN"/>
    <property type="match status" value="1"/>
</dbReference>
<feature type="compositionally biased region" description="Basic and acidic residues" evidence="1">
    <location>
        <begin position="45"/>
        <end position="55"/>
    </location>
</feature>
<organism evidence="2 3">
    <name type="scientific">Cercospora berteroae</name>
    <dbReference type="NCBI Taxonomy" id="357750"/>
    <lineage>
        <taxon>Eukaryota</taxon>
        <taxon>Fungi</taxon>
        <taxon>Dikarya</taxon>
        <taxon>Ascomycota</taxon>
        <taxon>Pezizomycotina</taxon>
        <taxon>Dothideomycetes</taxon>
        <taxon>Dothideomycetidae</taxon>
        <taxon>Mycosphaerellales</taxon>
        <taxon>Mycosphaerellaceae</taxon>
        <taxon>Cercospora</taxon>
    </lineage>
</organism>
<sequence length="279" mass="31184">MADTATKTATDTLDNPTGAAGALAGKDSALGGLGGGRKPGPGNRGDNEGAVSKEEEEKSSLKIRIQLDLDVEIHLTARVKGDIVIGLLFDGAYIVLKDNKMWVDTTGVARSMELHPFTGYFLRYSHNDMEQRWQQAGFRKGEGMVTTISDDPPFLNWCFVDRKTHEVKYGVRADAEQHLVGPWDVTKADKRLIFEGWEGFVAVQEVDGDPLWALYFDVKDDGLTGENRIGNQSLRMLALEVWRRERRLDREQAVAERIERIRMRQEVEAEAKSDSTTVS</sequence>
<protein>
    <submittedName>
        <fullName evidence="2">Uncharacterized protein</fullName>
    </submittedName>
</protein>
<proteinExistence type="predicted"/>
<dbReference type="OrthoDB" id="3928002at2759"/>
<gene>
    <name evidence="2" type="ORF">CBER1_02582</name>
</gene>
<name>A0A2S6CEM0_9PEZI</name>
<feature type="compositionally biased region" description="Gly residues" evidence="1">
    <location>
        <begin position="31"/>
        <end position="43"/>
    </location>
</feature>
<dbReference type="PANTHER" id="PTHR38049:SF2">
    <property type="entry name" value="RICIN B LECTIN DOMAIN-CONTAINING PROTEIN"/>
    <property type="match status" value="1"/>
</dbReference>
<evidence type="ECO:0000313" key="2">
    <source>
        <dbReference type="EMBL" id="PPJ58153.1"/>
    </source>
</evidence>
<evidence type="ECO:0000256" key="1">
    <source>
        <dbReference type="SAM" id="MobiDB-lite"/>
    </source>
</evidence>
<comment type="caution">
    <text evidence="2">The sequence shown here is derived from an EMBL/GenBank/DDBJ whole genome shotgun (WGS) entry which is preliminary data.</text>
</comment>
<evidence type="ECO:0000313" key="3">
    <source>
        <dbReference type="Proteomes" id="UP000237631"/>
    </source>
</evidence>
<dbReference type="EMBL" id="PNEN01000472">
    <property type="protein sequence ID" value="PPJ58153.1"/>
    <property type="molecule type" value="Genomic_DNA"/>
</dbReference>
<feature type="region of interest" description="Disordered" evidence="1">
    <location>
        <begin position="1"/>
        <end position="55"/>
    </location>
</feature>
<keyword evidence="3" id="KW-1185">Reference proteome</keyword>